<comment type="catalytic activity">
    <reaction evidence="1">
        <text>L-erythrulose 1-phosphate = D-erythrulose 4-phosphate</text>
        <dbReference type="Rhea" id="RHEA:49588"/>
        <dbReference type="ChEBI" id="CHEBI:58002"/>
        <dbReference type="ChEBI" id="CHEBI:90796"/>
        <dbReference type="EC" id="5.3.1.33"/>
    </reaction>
</comment>
<evidence type="ECO:0000256" key="9">
    <source>
        <dbReference type="HAMAP-Rule" id="MF_00147"/>
    </source>
</evidence>
<evidence type="ECO:0000313" key="11">
    <source>
        <dbReference type="EMBL" id="UUX50210.1"/>
    </source>
</evidence>
<proteinExistence type="inferred from homology"/>
<evidence type="ECO:0000256" key="3">
    <source>
        <dbReference type="ARBA" id="ARBA00004939"/>
    </source>
</evidence>
<dbReference type="PROSITE" id="PS00171">
    <property type="entry name" value="TIM_1"/>
    <property type="match status" value="1"/>
</dbReference>
<dbReference type="GO" id="GO:0005829">
    <property type="term" value="C:cytosol"/>
    <property type="evidence" value="ECO:0007669"/>
    <property type="project" value="TreeGrafter"/>
</dbReference>
<dbReference type="KEGG" id="naci:NUH88_00615"/>
<dbReference type="GO" id="GO:0046166">
    <property type="term" value="P:glyceraldehyde-3-phosphate biosynthetic process"/>
    <property type="evidence" value="ECO:0007669"/>
    <property type="project" value="TreeGrafter"/>
</dbReference>
<feature type="binding site" evidence="9">
    <location>
        <begin position="231"/>
        <end position="232"/>
    </location>
    <ligand>
        <name>substrate</name>
    </ligand>
</feature>
<dbReference type="PANTHER" id="PTHR21139:SF42">
    <property type="entry name" value="TRIOSEPHOSPHATE ISOMERASE"/>
    <property type="match status" value="1"/>
</dbReference>
<dbReference type="Pfam" id="PF00121">
    <property type="entry name" value="TIM"/>
    <property type="match status" value="1"/>
</dbReference>
<dbReference type="CDD" id="cd00311">
    <property type="entry name" value="TIM"/>
    <property type="match status" value="1"/>
</dbReference>
<comment type="similarity">
    <text evidence="4 9 10">Belongs to the triosephosphate isomerase family.</text>
</comment>
<comment type="pathway">
    <text evidence="2 9 10">Carbohydrate degradation; glycolysis; D-glyceraldehyde 3-phosphate from glycerone phosphate: step 1/1.</text>
</comment>
<keyword evidence="6 9" id="KW-0963">Cytoplasm</keyword>
<feature type="binding site" evidence="9">
    <location>
        <begin position="10"/>
        <end position="12"/>
    </location>
    <ligand>
        <name>substrate</name>
    </ligand>
</feature>
<dbReference type="PANTHER" id="PTHR21139">
    <property type="entry name" value="TRIOSEPHOSPHATE ISOMERASE"/>
    <property type="match status" value="1"/>
</dbReference>
<keyword evidence="12" id="KW-1185">Reference proteome</keyword>
<dbReference type="GO" id="GO:0006096">
    <property type="term" value="P:glycolytic process"/>
    <property type="evidence" value="ECO:0007669"/>
    <property type="project" value="UniProtKB-UniRule"/>
</dbReference>
<name>A0A9J7ATP7_9PROT</name>
<dbReference type="RefSeq" id="WP_257769315.1">
    <property type="nucleotide sequence ID" value="NZ_CP102480.1"/>
</dbReference>
<dbReference type="InterPro" id="IPR022896">
    <property type="entry name" value="TrioseP_Isoase_bac/euk"/>
</dbReference>
<dbReference type="Gene3D" id="3.20.20.70">
    <property type="entry name" value="Aldolase class I"/>
    <property type="match status" value="1"/>
</dbReference>
<dbReference type="FunFam" id="3.20.20.70:FF:000016">
    <property type="entry name" value="Triosephosphate isomerase"/>
    <property type="match status" value="1"/>
</dbReference>
<evidence type="ECO:0000256" key="6">
    <source>
        <dbReference type="ARBA" id="ARBA00022490"/>
    </source>
</evidence>
<accession>A0A9J7ATP7</accession>
<dbReference type="PROSITE" id="PS51440">
    <property type="entry name" value="TIM_2"/>
    <property type="match status" value="1"/>
</dbReference>
<feature type="binding site" evidence="9">
    <location>
        <position position="172"/>
    </location>
    <ligand>
        <name>substrate</name>
    </ligand>
</feature>
<dbReference type="EMBL" id="CP102480">
    <property type="protein sequence ID" value="UUX50210.1"/>
    <property type="molecule type" value="Genomic_DNA"/>
</dbReference>
<dbReference type="InterPro" id="IPR013785">
    <property type="entry name" value="Aldolase_TIM"/>
</dbReference>
<protein>
    <recommendedName>
        <fullName evidence="9 10">Triosephosphate isomerase</fullName>
        <shortName evidence="9">TIM</shortName>
        <shortName evidence="9">TPI</shortName>
        <ecNumber evidence="9 10">5.3.1.1</ecNumber>
    </recommendedName>
    <alternativeName>
        <fullName evidence="9">Triose-phosphate isomerase</fullName>
    </alternativeName>
</protein>
<dbReference type="GO" id="GO:0004807">
    <property type="term" value="F:triose-phosphate isomerase activity"/>
    <property type="evidence" value="ECO:0007669"/>
    <property type="project" value="UniProtKB-UniRule"/>
</dbReference>
<evidence type="ECO:0000313" key="12">
    <source>
        <dbReference type="Proteomes" id="UP001060336"/>
    </source>
</evidence>
<comment type="subcellular location">
    <subcellularLocation>
        <location evidence="9 10">Cytoplasm</location>
    </subcellularLocation>
</comment>
<evidence type="ECO:0000256" key="5">
    <source>
        <dbReference type="ARBA" id="ARBA00022432"/>
    </source>
</evidence>
<feature type="active site" description="Electrophile" evidence="9">
    <location>
        <position position="96"/>
    </location>
</feature>
<feature type="binding site" evidence="9">
    <location>
        <position position="210"/>
    </location>
    <ligand>
        <name>substrate</name>
    </ligand>
</feature>
<comment type="subunit">
    <text evidence="9 10">Homodimer.</text>
</comment>
<comment type="pathway">
    <text evidence="3">Carbohydrate metabolism; erythritol degradation.</text>
</comment>
<dbReference type="SUPFAM" id="SSF51351">
    <property type="entry name" value="Triosephosphate isomerase (TIM)"/>
    <property type="match status" value="1"/>
</dbReference>
<keyword evidence="8 9" id="KW-0413">Isomerase</keyword>
<evidence type="ECO:0000256" key="8">
    <source>
        <dbReference type="ARBA" id="ARBA00023235"/>
    </source>
</evidence>
<feature type="active site" description="Proton acceptor" evidence="9">
    <location>
        <position position="166"/>
    </location>
</feature>
<sequence length="247" mass="24648">MTRRVLIAGNWKMNMLRAEGEALASALAKDFAVGAGADMLVCPPATLIAPVAAVLNGGAISVGGQDCHMNESGAHTGDVAAAMIKDLGGSHVIVGHSERRADHGESDATVKAKAEAALAAGLVPIVCVGETEAERDAGKAEAVVEAQIRGSLPAGATETGVVIAYEPVWAIGTGRTPTIDDIAAMHAHMRKVAGSMLGSAGALLLLYGGSVKPGNAAEILALEDVDGALVGGASLKAEDFLAIAAAA</sequence>
<comment type="catalytic activity">
    <reaction evidence="9 10">
        <text>D-glyceraldehyde 3-phosphate = dihydroxyacetone phosphate</text>
        <dbReference type="Rhea" id="RHEA:18585"/>
        <dbReference type="ChEBI" id="CHEBI:57642"/>
        <dbReference type="ChEBI" id="CHEBI:59776"/>
        <dbReference type="EC" id="5.3.1.1"/>
    </reaction>
</comment>
<dbReference type="EC" id="5.3.1.1" evidence="9 10"/>
<evidence type="ECO:0000256" key="7">
    <source>
        <dbReference type="ARBA" id="ARBA00023152"/>
    </source>
</evidence>
<dbReference type="GO" id="GO:0006094">
    <property type="term" value="P:gluconeogenesis"/>
    <property type="evidence" value="ECO:0007669"/>
    <property type="project" value="UniProtKB-UniRule"/>
</dbReference>
<keyword evidence="7 9" id="KW-0324">Glycolysis</keyword>
<dbReference type="GO" id="GO:0019563">
    <property type="term" value="P:glycerol catabolic process"/>
    <property type="evidence" value="ECO:0007669"/>
    <property type="project" value="TreeGrafter"/>
</dbReference>
<evidence type="ECO:0000256" key="1">
    <source>
        <dbReference type="ARBA" id="ARBA00000148"/>
    </source>
</evidence>
<organism evidence="11 12">
    <name type="scientific">Nisaea acidiphila</name>
    <dbReference type="NCBI Taxonomy" id="1862145"/>
    <lineage>
        <taxon>Bacteria</taxon>
        <taxon>Pseudomonadati</taxon>
        <taxon>Pseudomonadota</taxon>
        <taxon>Alphaproteobacteria</taxon>
        <taxon>Rhodospirillales</taxon>
        <taxon>Thalassobaculaceae</taxon>
        <taxon>Nisaea</taxon>
    </lineage>
</organism>
<dbReference type="InterPro" id="IPR020861">
    <property type="entry name" value="Triosephosphate_isomerase_AS"/>
</dbReference>
<reference evidence="11" key="1">
    <citation type="submission" date="2022-08" db="EMBL/GenBank/DDBJ databases">
        <title>Nisaea acidiphila sp. nov., isolated from a marine algal debris and emended description of the genus Nisaea Urios et al. 2008.</title>
        <authorList>
            <person name="Kwon K."/>
        </authorList>
    </citation>
    <scope>NUCLEOTIDE SEQUENCE</scope>
    <source>
        <strain evidence="11">MEBiC11861</strain>
    </source>
</reference>
<gene>
    <name evidence="9 11" type="primary">tpiA</name>
    <name evidence="11" type="ORF">NUH88_00615</name>
</gene>
<dbReference type="NCBIfam" id="TIGR00419">
    <property type="entry name" value="tim"/>
    <property type="match status" value="1"/>
</dbReference>
<keyword evidence="5 9" id="KW-0312">Gluconeogenesis</keyword>
<dbReference type="Proteomes" id="UP001060336">
    <property type="component" value="Chromosome"/>
</dbReference>
<comment type="pathway">
    <text evidence="9 10">Carbohydrate biosynthesis; gluconeogenesis.</text>
</comment>
<dbReference type="InterPro" id="IPR000652">
    <property type="entry name" value="Triosephosphate_isomerase"/>
</dbReference>
<dbReference type="HAMAP" id="MF_00147_B">
    <property type="entry name" value="TIM_B"/>
    <property type="match status" value="1"/>
</dbReference>
<evidence type="ECO:0000256" key="4">
    <source>
        <dbReference type="ARBA" id="ARBA00007422"/>
    </source>
</evidence>
<dbReference type="InterPro" id="IPR035990">
    <property type="entry name" value="TIM_sf"/>
</dbReference>
<evidence type="ECO:0000256" key="2">
    <source>
        <dbReference type="ARBA" id="ARBA00004680"/>
    </source>
</evidence>
<evidence type="ECO:0000256" key="10">
    <source>
        <dbReference type="RuleBase" id="RU363013"/>
    </source>
</evidence>
<comment type="function">
    <text evidence="9">Involved in the gluconeogenesis. Catalyzes stereospecifically the conversion of dihydroxyacetone phosphate (DHAP) to D-glyceraldehyde-3-phosphate (G3P).</text>
</comment>
<dbReference type="AlphaFoldDB" id="A0A9J7ATP7"/>